<dbReference type="Proteomes" id="UP001595947">
    <property type="component" value="Unassembled WGS sequence"/>
</dbReference>
<proteinExistence type="predicted"/>
<feature type="transmembrane region" description="Helical" evidence="1">
    <location>
        <begin position="182"/>
        <end position="203"/>
    </location>
</feature>
<feature type="transmembrane region" description="Helical" evidence="1">
    <location>
        <begin position="289"/>
        <end position="308"/>
    </location>
</feature>
<feature type="transmembrane region" description="Helical" evidence="1">
    <location>
        <begin position="151"/>
        <end position="170"/>
    </location>
</feature>
<feature type="transmembrane region" description="Helical" evidence="1">
    <location>
        <begin position="12"/>
        <end position="36"/>
    </location>
</feature>
<keyword evidence="1" id="KW-1133">Transmembrane helix</keyword>
<evidence type="ECO:0000256" key="1">
    <source>
        <dbReference type="SAM" id="Phobius"/>
    </source>
</evidence>
<name>A0ABV9YP82_9PSEU</name>
<feature type="transmembrane region" description="Helical" evidence="1">
    <location>
        <begin position="64"/>
        <end position="84"/>
    </location>
</feature>
<feature type="transmembrane region" description="Helical" evidence="1">
    <location>
        <begin position="314"/>
        <end position="333"/>
    </location>
</feature>
<feature type="transmembrane region" description="Helical" evidence="1">
    <location>
        <begin position="260"/>
        <end position="280"/>
    </location>
</feature>
<feature type="transmembrane region" description="Helical" evidence="1">
    <location>
        <begin position="369"/>
        <end position="389"/>
    </location>
</feature>
<accession>A0ABV9YP82</accession>
<protein>
    <submittedName>
        <fullName evidence="2">DUF998 domain-containing protein</fullName>
    </submittedName>
</protein>
<evidence type="ECO:0000313" key="2">
    <source>
        <dbReference type="EMBL" id="MFC5063752.1"/>
    </source>
</evidence>
<keyword evidence="1" id="KW-0472">Membrane</keyword>
<keyword evidence="3" id="KW-1185">Reference proteome</keyword>
<feature type="transmembrane region" description="Helical" evidence="1">
    <location>
        <begin position="345"/>
        <end position="363"/>
    </location>
</feature>
<feature type="transmembrane region" description="Helical" evidence="1">
    <location>
        <begin position="93"/>
        <end position="112"/>
    </location>
</feature>
<dbReference type="Pfam" id="PF06197">
    <property type="entry name" value="DUF998"/>
    <property type="match status" value="2"/>
</dbReference>
<dbReference type="EMBL" id="JBHSIV010000016">
    <property type="protein sequence ID" value="MFC5063752.1"/>
    <property type="molecule type" value="Genomic_DNA"/>
</dbReference>
<dbReference type="InterPro" id="IPR009339">
    <property type="entry name" value="DUF998"/>
</dbReference>
<gene>
    <name evidence="2" type="ORF">ACFPBZ_16150</name>
</gene>
<keyword evidence="1" id="KW-0812">Transmembrane</keyword>
<feature type="transmembrane region" description="Helical" evidence="1">
    <location>
        <begin position="118"/>
        <end position="139"/>
    </location>
</feature>
<feature type="transmembrane region" description="Helical" evidence="1">
    <location>
        <begin position="215"/>
        <end position="237"/>
    </location>
</feature>
<organism evidence="2 3">
    <name type="scientific">Actinomycetospora atypica</name>
    <dbReference type="NCBI Taxonomy" id="1290095"/>
    <lineage>
        <taxon>Bacteria</taxon>
        <taxon>Bacillati</taxon>
        <taxon>Actinomycetota</taxon>
        <taxon>Actinomycetes</taxon>
        <taxon>Pseudonocardiales</taxon>
        <taxon>Pseudonocardiaceae</taxon>
        <taxon>Actinomycetospora</taxon>
    </lineage>
</organism>
<sequence>MARRAPGTDTRPGPVVVVLALALLAPVVLVVGVLLAQAVQHAGGYDPVRQTVSTLAGRGADERWVMTTTLFLLGLIYLAVAAGLRSVPRAGRAVLALGAVALVVVAAAPQPARGSSAVHMAAMAVSCAACGLWPLALVADPRSPGPLRRRSLAAVLAVALLVAWLCAQAWTDGTWLGVAERVVMLGETVWPIHVAYLAWRAAVAPSRRPARPERVTVALSCLGLPVFLAGLLAAQAAQPSLDPLSFSLSALASLAATDRWILTTTLIVVGALNVLVALGLRRVPAAGRVLLGSGGAFLVVTALFPQPVHGVDPVHMVVGGLAWFGFGSWPLALVASRTTTPRVRAASAAVVGLVAVLVGWFVWEMVTSGSWYGVSQRAAFVAMCVWPVVMAVHGARRSGATHDSPGADRPVV</sequence>
<comment type="caution">
    <text evidence="2">The sequence shown here is derived from an EMBL/GenBank/DDBJ whole genome shotgun (WGS) entry which is preliminary data.</text>
</comment>
<evidence type="ECO:0000313" key="3">
    <source>
        <dbReference type="Proteomes" id="UP001595947"/>
    </source>
</evidence>
<reference evidence="3" key="1">
    <citation type="journal article" date="2019" name="Int. J. Syst. Evol. Microbiol.">
        <title>The Global Catalogue of Microorganisms (GCM) 10K type strain sequencing project: providing services to taxonomists for standard genome sequencing and annotation.</title>
        <authorList>
            <consortium name="The Broad Institute Genomics Platform"/>
            <consortium name="The Broad Institute Genome Sequencing Center for Infectious Disease"/>
            <person name="Wu L."/>
            <person name="Ma J."/>
        </authorList>
    </citation>
    <scope>NUCLEOTIDE SEQUENCE [LARGE SCALE GENOMIC DNA]</scope>
    <source>
        <strain evidence="3">CGMCC 4.7093</strain>
    </source>
</reference>